<dbReference type="Pfam" id="PF07714">
    <property type="entry name" value="PK_Tyr_Ser-Thr"/>
    <property type="match status" value="1"/>
</dbReference>
<dbReference type="AlphaFoldDB" id="A0A9N8E3Y1"/>
<dbReference type="PANTHER" id="PTHR23257:SF958">
    <property type="entry name" value="SERINE_THREONINE-PROTEIN KINASE WNK4"/>
    <property type="match status" value="1"/>
</dbReference>
<dbReference type="InterPro" id="IPR050167">
    <property type="entry name" value="Ser_Thr_protein_kinase"/>
</dbReference>
<protein>
    <submittedName>
        <fullName evidence="4">Protein kinase</fullName>
    </submittedName>
</protein>
<name>A0A9N8E3Y1_9STRA</name>
<keyword evidence="5" id="KW-1185">Reference proteome</keyword>
<dbReference type="PROSITE" id="PS50011">
    <property type="entry name" value="PROTEIN_KINASE_DOM"/>
    <property type="match status" value="1"/>
</dbReference>
<evidence type="ECO:0000313" key="4">
    <source>
        <dbReference type="EMBL" id="CAB9514162.1"/>
    </source>
</evidence>
<evidence type="ECO:0000313" key="5">
    <source>
        <dbReference type="Proteomes" id="UP001153069"/>
    </source>
</evidence>
<dbReference type="GO" id="GO:0005737">
    <property type="term" value="C:cytoplasm"/>
    <property type="evidence" value="ECO:0007669"/>
    <property type="project" value="TreeGrafter"/>
</dbReference>
<proteinExistence type="predicted"/>
<evidence type="ECO:0000256" key="2">
    <source>
        <dbReference type="SAM" id="Phobius"/>
    </source>
</evidence>
<sequence length="558" mass="62371">MTTSTINSRSESGYPSEGSFSSDSDSFSSSSSSSSDSELENGYASGRALNNATNNATRPVSFRRRMAPASGNRSDDNNNNTATTIAIQPSYSHDSRRHNHRRHHRHDGTRPCVAVSRLWRTCKRHRRTIIKQLPTLFLVFCFVFWLIVQTGNVYDSVKQSTQQRERLSLHQRRKQRKKSAPLAPSSLEQAGTFLSDALDGFIDIIKLPAKAFRQASRGEALLPGCVRSSWQALNLPNCNDIHETSLYQAFVHDNNAYVGAGYWRHVWLVHGTDNSDNNNKKKSSVGVLKMMKSEHKVEMRNFERHRRDALAMERLTSAPNIVDIYGYCGNSVLTEYVGSDLHQILYHTDDDVYDPQAIGAHQLKQEKPSIQRTEKEMLQLALGVVKGVAALHQVPGGPIVHADVADKQFLIDPTQGVVKLNDFNRCRFMGHQKEAPHQSCTFRIPSAPGRHRSPEEYEDQELTEQLDTYSMANVLYGVLTGVAPWGDLPSSQVKRAVKHGVKPPIGAPLRHPGTSTALLADLVDRAYEHDAKKRITAPAMALELEKALERLQETTTTA</sequence>
<dbReference type="SUPFAM" id="SSF56112">
    <property type="entry name" value="Protein kinase-like (PK-like)"/>
    <property type="match status" value="1"/>
</dbReference>
<dbReference type="EMBL" id="CAICTM010000635">
    <property type="protein sequence ID" value="CAB9514162.1"/>
    <property type="molecule type" value="Genomic_DNA"/>
</dbReference>
<dbReference type="GO" id="GO:0005524">
    <property type="term" value="F:ATP binding"/>
    <property type="evidence" value="ECO:0007669"/>
    <property type="project" value="InterPro"/>
</dbReference>
<keyword evidence="2" id="KW-0812">Transmembrane</keyword>
<dbReference type="PANTHER" id="PTHR23257">
    <property type="entry name" value="SERINE-THREONINE PROTEIN KINASE"/>
    <property type="match status" value="1"/>
</dbReference>
<feature type="compositionally biased region" description="Low complexity" evidence="1">
    <location>
        <begin position="19"/>
        <end position="36"/>
    </location>
</feature>
<comment type="caution">
    <text evidence="4">The sequence shown here is derived from an EMBL/GenBank/DDBJ whole genome shotgun (WGS) entry which is preliminary data.</text>
</comment>
<keyword evidence="2" id="KW-1133">Transmembrane helix</keyword>
<keyword evidence="2" id="KW-0472">Membrane</keyword>
<dbReference type="InterPro" id="IPR011009">
    <property type="entry name" value="Kinase-like_dom_sf"/>
</dbReference>
<feature type="transmembrane region" description="Helical" evidence="2">
    <location>
        <begin position="133"/>
        <end position="154"/>
    </location>
</feature>
<dbReference type="InterPro" id="IPR001245">
    <property type="entry name" value="Ser-Thr/Tyr_kinase_cat_dom"/>
</dbReference>
<gene>
    <name evidence="4" type="ORF">SEMRO_636_G179230.1</name>
</gene>
<keyword evidence="4" id="KW-0418">Kinase</keyword>
<feature type="region of interest" description="Disordered" evidence="1">
    <location>
        <begin position="88"/>
        <end position="108"/>
    </location>
</feature>
<dbReference type="GO" id="GO:0007165">
    <property type="term" value="P:signal transduction"/>
    <property type="evidence" value="ECO:0007669"/>
    <property type="project" value="TreeGrafter"/>
</dbReference>
<organism evidence="4 5">
    <name type="scientific">Seminavis robusta</name>
    <dbReference type="NCBI Taxonomy" id="568900"/>
    <lineage>
        <taxon>Eukaryota</taxon>
        <taxon>Sar</taxon>
        <taxon>Stramenopiles</taxon>
        <taxon>Ochrophyta</taxon>
        <taxon>Bacillariophyta</taxon>
        <taxon>Bacillariophyceae</taxon>
        <taxon>Bacillariophycidae</taxon>
        <taxon>Naviculales</taxon>
        <taxon>Naviculaceae</taxon>
        <taxon>Seminavis</taxon>
    </lineage>
</organism>
<dbReference type="OrthoDB" id="41771at2759"/>
<dbReference type="Proteomes" id="UP001153069">
    <property type="component" value="Unassembled WGS sequence"/>
</dbReference>
<dbReference type="InterPro" id="IPR000719">
    <property type="entry name" value="Prot_kinase_dom"/>
</dbReference>
<feature type="compositionally biased region" description="Basic residues" evidence="1">
    <location>
        <begin position="95"/>
        <end position="107"/>
    </location>
</feature>
<accession>A0A9N8E3Y1</accession>
<evidence type="ECO:0000259" key="3">
    <source>
        <dbReference type="PROSITE" id="PS50011"/>
    </source>
</evidence>
<feature type="region of interest" description="Disordered" evidence="1">
    <location>
        <begin position="1"/>
        <end position="62"/>
    </location>
</feature>
<dbReference type="Gene3D" id="1.10.510.10">
    <property type="entry name" value="Transferase(Phosphotransferase) domain 1"/>
    <property type="match status" value="1"/>
</dbReference>
<keyword evidence="4" id="KW-0808">Transferase</keyword>
<reference evidence="4" key="1">
    <citation type="submission" date="2020-06" db="EMBL/GenBank/DDBJ databases">
        <authorList>
            <consortium name="Plant Systems Biology data submission"/>
        </authorList>
    </citation>
    <scope>NUCLEOTIDE SEQUENCE</scope>
    <source>
        <strain evidence="4">D6</strain>
    </source>
</reference>
<dbReference type="GO" id="GO:0004672">
    <property type="term" value="F:protein kinase activity"/>
    <property type="evidence" value="ECO:0007669"/>
    <property type="project" value="InterPro"/>
</dbReference>
<evidence type="ECO:0000256" key="1">
    <source>
        <dbReference type="SAM" id="MobiDB-lite"/>
    </source>
</evidence>
<feature type="domain" description="Protein kinase" evidence="3">
    <location>
        <begin position="252"/>
        <end position="548"/>
    </location>
</feature>
<feature type="compositionally biased region" description="Polar residues" evidence="1">
    <location>
        <begin position="1"/>
        <end position="13"/>
    </location>
</feature>